<feature type="region of interest" description="Disordered" evidence="1">
    <location>
        <begin position="85"/>
        <end position="105"/>
    </location>
</feature>
<dbReference type="Pfam" id="PF14344">
    <property type="entry name" value="DUF4397"/>
    <property type="match status" value="1"/>
</dbReference>
<dbReference type="OrthoDB" id="9783299at2"/>
<accession>A0A1N7KU40</accession>
<gene>
    <name evidence="3" type="ORF">SAMN05421790_103269</name>
</gene>
<proteinExistence type="predicted"/>
<evidence type="ECO:0000313" key="3">
    <source>
        <dbReference type="EMBL" id="SIS65067.1"/>
    </source>
</evidence>
<sequence length="210" mass="23764">MLENIPTRRGRTLTFRAYAVWSDVIGGERMDGKKEMKRALEKAHLYGLLAEYYKYRDPELVMHYYQKHFKYTHKVAVMARGTEGRLSGKDEATSPPSVPPGSSSRLRVIHASPDAPVMDVQVDGRMIGWRLTFGQVSNDLLIPGGNHRVELHGTGRQEEPMVSKGISLEPGRSYTLVVVNRLKDLELQLIRDQPEDRERISKNSSDSSLS</sequence>
<name>A0A1N7KU40_9BACL</name>
<dbReference type="Proteomes" id="UP000186795">
    <property type="component" value="Unassembled WGS sequence"/>
</dbReference>
<feature type="domain" description="DUF4397" evidence="2">
    <location>
        <begin position="105"/>
        <end position="196"/>
    </location>
</feature>
<dbReference type="InterPro" id="IPR025510">
    <property type="entry name" value="DUF4397"/>
</dbReference>
<reference evidence="4" key="1">
    <citation type="submission" date="2017-01" db="EMBL/GenBank/DDBJ databases">
        <authorList>
            <person name="Varghese N."/>
            <person name="Submissions S."/>
        </authorList>
    </citation>
    <scope>NUCLEOTIDE SEQUENCE [LARGE SCALE GENOMIC DNA]</scope>
    <source>
        <strain evidence="4">DSM 45196</strain>
    </source>
</reference>
<organism evidence="3 4">
    <name type="scientific">Kroppenstedtia eburnea</name>
    <dbReference type="NCBI Taxonomy" id="714067"/>
    <lineage>
        <taxon>Bacteria</taxon>
        <taxon>Bacillati</taxon>
        <taxon>Bacillota</taxon>
        <taxon>Bacilli</taxon>
        <taxon>Bacillales</taxon>
        <taxon>Thermoactinomycetaceae</taxon>
        <taxon>Kroppenstedtia</taxon>
    </lineage>
</organism>
<dbReference type="AlphaFoldDB" id="A0A1N7KU40"/>
<evidence type="ECO:0000259" key="2">
    <source>
        <dbReference type="Pfam" id="PF14344"/>
    </source>
</evidence>
<evidence type="ECO:0000313" key="4">
    <source>
        <dbReference type="Proteomes" id="UP000186795"/>
    </source>
</evidence>
<evidence type="ECO:0000256" key="1">
    <source>
        <dbReference type="SAM" id="MobiDB-lite"/>
    </source>
</evidence>
<keyword evidence="4" id="KW-1185">Reference proteome</keyword>
<dbReference type="EMBL" id="FTOD01000003">
    <property type="protein sequence ID" value="SIS65067.1"/>
    <property type="molecule type" value="Genomic_DNA"/>
</dbReference>
<protein>
    <recommendedName>
        <fullName evidence="2">DUF4397 domain-containing protein</fullName>
    </recommendedName>
</protein>
<dbReference type="RefSeq" id="WP_040387319.1">
    <property type="nucleotide sequence ID" value="NZ_CP048103.1"/>
</dbReference>